<evidence type="ECO:0000256" key="4">
    <source>
        <dbReference type="ARBA" id="ARBA00022737"/>
    </source>
</evidence>
<feature type="domain" description="PASTA" evidence="13">
    <location>
        <begin position="430"/>
        <end position="496"/>
    </location>
</feature>
<dbReference type="PROSITE" id="PS50011">
    <property type="entry name" value="PROTEIN_KINASE_DOM"/>
    <property type="match status" value="1"/>
</dbReference>
<dbReference type="Pfam" id="PF00069">
    <property type="entry name" value="Pkinase"/>
    <property type="match status" value="1"/>
</dbReference>
<evidence type="ECO:0000256" key="6">
    <source>
        <dbReference type="ARBA" id="ARBA00022777"/>
    </source>
</evidence>
<dbReference type="KEGG" id="tbw:NCTC13354_00208"/>
<evidence type="ECO:0000256" key="2">
    <source>
        <dbReference type="ARBA" id="ARBA00022527"/>
    </source>
</evidence>
<organism evidence="14 15">
    <name type="scientific">Trueperella bialowiezensis</name>
    <dbReference type="NCBI Taxonomy" id="312285"/>
    <lineage>
        <taxon>Bacteria</taxon>
        <taxon>Bacillati</taxon>
        <taxon>Actinomycetota</taxon>
        <taxon>Actinomycetes</taxon>
        <taxon>Actinomycetales</taxon>
        <taxon>Actinomycetaceae</taxon>
        <taxon>Trueperella</taxon>
    </lineage>
</organism>
<keyword evidence="11" id="KW-1133">Transmembrane helix</keyword>
<dbReference type="SMART" id="SM00740">
    <property type="entry name" value="PASTA"/>
    <property type="match status" value="4"/>
</dbReference>
<dbReference type="Gene3D" id="1.10.510.10">
    <property type="entry name" value="Transferase(Phosphotransferase) domain 1"/>
    <property type="match status" value="1"/>
</dbReference>
<keyword evidence="6 14" id="KW-0418">Kinase</keyword>
<proteinExistence type="predicted"/>
<feature type="region of interest" description="Disordered" evidence="10">
    <location>
        <begin position="467"/>
        <end position="486"/>
    </location>
</feature>
<dbReference type="GO" id="GO:0106310">
    <property type="term" value="F:protein serine kinase activity"/>
    <property type="evidence" value="ECO:0007669"/>
    <property type="project" value="RHEA"/>
</dbReference>
<evidence type="ECO:0000259" key="12">
    <source>
        <dbReference type="PROSITE" id="PS50011"/>
    </source>
</evidence>
<feature type="transmembrane region" description="Helical" evidence="11">
    <location>
        <begin position="336"/>
        <end position="359"/>
    </location>
</feature>
<gene>
    <name evidence="14" type="primary">prkC</name>
    <name evidence="14" type="ORF">NCTC13354_00208</name>
</gene>
<feature type="domain" description="Protein kinase" evidence="12">
    <location>
        <begin position="1"/>
        <end position="260"/>
    </location>
</feature>
<dbReference type="Proteomes" id="UP000269542">
    <property type="component" value="Chromosome"/>
</dbReference>
<evidence type="ECO:0000313" key="14">
    <source>
        <dbReference type="EMBL" id="VEI12525.1"/>
    </source>
</evidence>
<evidence type="ECO:0000256" key="9">
    <source>
        <dbReference type="ARBA" id="ARBA00048679"/>
    </source>
</evidence>
<dbReference type="PROSITE" id="PS51178">
    <property type="entry name" value="PASTA"/>
    <property type="match status" value="4"/>
</dbReference>
<dbReference type="SMART" id="SM00220">
    <property type="entry name" value="S_TKc"/>
    <property type="match status" value="1"/>
</dbReference>
<dbReference type="Gene3D" id="3.30.10.20">
    <property type="match status" value="4"/>
</dbReference>
<keyword evidence="5" id="KW-0547">Nucleotide-binding</keyword>
<dbReference type="CDD" id="cd14014">
    <property type="entry name" value="STKc_PknB_like"/>
    <property type="match status" value="1"/>
</dbReference>
<dbReference type="GO" id="GO:0004674">
    <property type="term" value="F:protein serine/threonine kinase activity"/>
    <property type="evidence" value="ECO:0007669"/>
    <property type="project" value="UniProtKB-KW"/>
</dbReference>
<comment type="catalytic activity">
    <reaction evidence="8">
        <text>L-threonyl-[protein] + ATP = O-phospho-L-threonyl-[protein] + ADP + H(+)</text>
        <dbReference type="Rhea" id="RHEA:46608"/>
        <dbReference type="Rhea" id="RHEA-COMP:11060"/>
        <dbReference type="Rhea" id="RHEA-COMP:11605"/>
        <dbReference type="ChEBI" id="CHEBI:15378"/>
        <dbReference type="ChEBI" id="CHEBI:30013"/>
        <dbReference type="ChEBI" id="CHEBI:30616"/>
        <dbReference type="ChEBI" id="CHEBI:61977"/>
        <dbReference type="ChEBI" id="CHEBI:456216"/>
        <dbReference type="EC" id="2.7.11.1"/>
    </reaction>
</comment>
<reference evidence="14 15" key="1">
    <citation type="submission" date="2018-12" db="EMBL/GenBank/DDBJ databases">
        <authorList>
            <consortium name="Pathogen Informatics"/>
        </authorList>
    </citation>
    <scope>NUCLEOTIDE SEQUENCE [LARGE SCALE GENOMIC DNA]</scope>
    <source>
        <strain evidence="14 15">NCTC13354</strain>
    </source>
</reference>
<dbReference type="InterPro" id="IPR008271">
    <property type="entry name" value="Ser/Thr_kinase_AS"/>
</dbReference>
<dbReference type="EMBL" id="LR134476">
    <property type="protein sequence ID" value="VEI12525.1"/>
    <property type="molecule type" value="Genomic_DNA"/>
</dbReference>
<keyword evidence="15" id="KW-1185">Reference proteome</keyword>
<feature type="domain" description="PASTA" evidence="13">
    <location>
        <begin position="497"/>
        <end position="563"/>
    </location>
</feature>
<dbReference type="NCBIfam" id="NF033483">
    <property type="entry name" value="PknB_PASTA_kin"/>
    <property type="match status" value="1"/>
</dbReference>
<comment type="catalytic activity">
    <reaction evidence="9">
        <text>L-seryl-[protein] + ATP = O-phospho-L-seryl-[protein] + ADP + H(+)</text>
        <dbReference type="Rhea" id="RHEA:17989"/>
        <dbReference type="Rhea" id="RHEA-COMP:9863"/>
        <dbReference type="Rhea" id="RHEA-COMP:11604"/>
        <dbReference type="ChEBI" id="CHEBI:15378"/>
        <dbReference type="ChEBI" id="CHEBI:29999"/>
        <dbReference type="ChEBI" id="CHEBI:30616"/>
        <dbReference type="ChEBI" id="CHEBI:83421"/>
        <dbReference type="ChEBI" id="CHEBI:456216"/>
        <dbReference type="EC" id="2.7.11.1"/>
    </reaction>
</comment>
<dbReference type="Gene3D" id="3.30.200.20">
    <property type="entry name" value="Phosphorylase Kinase, domain 1"/>
    <property type="match status" value="1"/>
</dbReference>
<evidence type="ECO:0000256" key="1">
    <source>
        <dbReference type="ARBA" id="ARBA00012513"/>
    </source>
</evidence>
<evidence type="ECO:0000256" key="11">
    <source>
        <dbReference type="SAM" id="Phobius"/>
    </source>
</evidence>
<feature type="domain" description="PASTA" evidence="13">
    <location>
        <begin position="362"/>
        <end position="429"/>
    </location>
</feature>
<feature type="domain" description="PASTA" evidence="13">
    <location>
        <begin position="564"/>
        <end position="627"/>
    </location>
</feature>
<evidence type="ECO:0000256" key="3">
    <source>
        <dbReference type="ARBA" id="ARBA00022679"/>
    </source>
</evidence>
<keyword evidence="4" id="KW-0677">Repeat</keyword>
<keyword evidence="11" id="KW-0472">Membrane</keyword>
<keyword evidence="11" id="KW-0812">Transmembrane</keyword>
<keyword evidence="3 14" id="KW-0808">Transferase</keyword>
<evidence type="ECO:0000256" key="8">
    <source>
        <dbReference type="ARBA" id="ARBA00047899"/>
    </source>
</evidence>
<dbReference type="SUPFAM" id="SSF56112">
    <property type="entry name" value="Protein kinase-like (PK-like)"/>
    <property type="match status" value="1"/>
</dbReference>
<accession>A0A3S4Z462</accession>
<evidence type="ECO:0000256" key="10">
    <source>
        <dbReference type="SAM" id="MobiDB-lite"/>
    </source>
</evidence>
<dbReference type="InterPro" id="IPR000719">
    <property type="entry name" value="Prot_kinase_dom"/>
</dbReference>
<dbReference type="EC" id="2.7.11.1" evidence="1"/>
<dbReference type="PANTHER" id="PTHR43289">
    <property type="entry name" value="MITOGEN-ACTIVATED PROTEIN KINASE KINASE KINASE 20-RELATED"/>
    <property type="match status" value="1"/>
</dbReference>
<evidence type="ECO:0000313" key="15">
    <source>
        <dbReference type="Proteomes" id="UP000269542"/>
    </source>
</evidence>
<evidence type="ECO:0000259" key="13">
    <source>
        <dbReference type="PROSITE" id="PS51178"/>
    </source>
</evidence>
<dbReference type="InterPro" id="IPR005543">
    <property type="entry name" value="PASTA_dom"/>
</dbReference>
<dbReference type="Pfam" id="PF03793">
    <property type="entry name" value="PASTA"/>
    <property type="match status" value="4"/>
</dbReference>
<name>A0A3S4Z462_9ACTO</name>
<dbReference type="SUPFAM" id="SSF54184">
    <property type="entry name" value="Penicillin-binding protein 2x (pbp-2x), c-terminal domain"/>
    <property type="match status" value="2"/>
</dbReference>
<keyword evidence="7" id="KW-0067">ATP-binding</keyword>
<protein>
    <recommendedName>
        <fullName evidence="1">non-specific serine/threonine protein kinase</fullName>
        <ecNumber evidence="1">2.7.11.1</ecNumber>
    </recommendedName>
</protein>
<dbReference type="PROSITE" id="PS00108">
    <property type="entry name" value="PROTEIN_KINASE_ST"/>
    <property type="match status" value="1"/>
</dbReference>
<dbReference type="AlphaFoldDB" id="A0A3S4Z462"/>
<dbReference type="InterPro" id="IPR011009">
    <property type="entry name" value="Kinase-like_dom_sf"/>
</dbReference>
<evidence type="ECO:0000256" key="7">
    <source>
        <dbReference type="ARBA" id="ARBA00022840"/>
    </source>
</evidence>
<dbReference type="CDD" id="cd06577">
    <property type="entry name" value="PASTA_pknB"/>
    <property type="match status" value="4"/>
</dbReference>
<dbReference type="GO" id="GO:0005524">
    <property type="term" value="F:ATP binding"/>
    <property type="evidence" value="ECO:0007669"/>
    <property type="project" value="UniProtKB-KW"/>
</dbReference>
<evidence type="ECO:0000256" key="5">
    <source>
        <dbReference type="ARBA" id="ARBA00022741"/>
    </source>
</evidence>
<dbReference type="PANTHER" id="PTHR43289:SF6">
    <property type="entry name" value="SERINE_THREONINE-PROTEIN KINASE NEKL-3"/>
    <property type="match status" value="1"/>
</dbReference>
<sequence length="627" mass="66303">MATVYRATDERLQREVALKVIHSHLAEQSDFVRRFISEARSAARLSSSHIVAVHDQGIADTPTGERPYLVMELISGPDLRSELTAHGSLPLGISLELIRQVLTGLAAAHSAGIIHRDIKPENVLLAAPLEPTAIEPRLTAKLTDFGLARAASDATSTQTNTMLGTVGYVAPEFVADGTTGKTGDLYSVGVMLYELIAGQLPFQGESALSVAYKHVNDTMPRLSDLADWIPPEVDSLIALLTAKSPSKRPQDASAALDALIDISESLPEELLIRRIPVFPTAKPVSHTTDEAASIPANPPAKTAVMPAKAPDAAELPAKATRNDTAKTERPARKRRVWPLLMTILLVLIGAGAYGTWWYFSEGPGQRVEVPVVTGLSEADARASLEAVGFPVDTTTTFSDDVAAGLVVDSDPTAGTSLHPSETVTLVVSAGVEHVDVIDVVGQTSDEAQAALKEARLNAVVEEDYSETVPQGQVISQTPEPGTSVPHSSQVTITVSLGRKPISVPDLTGASLDDASARLAEYGLSATTTEEFSDTTPQGHVISQEPAAGTTLYRGDSMNLTVSKGPELVEVPNVFGMQEGEATTTLEEAGFVVSYDRFLGGYFGTVRAQSPGAGERVKPGSTITITIV</sequence>
<keyword evidence="2" id="KW-0723">Serine/threonine-protein kinase</keyword>